<evidence type="ECO:0000256" key="7">
    <source>
        <dbReference type="PIRNR" id="PIRNR023803"/>
    </source>
</evidence>
<evidence type="ECO:0000313" key="10">
    <source>
        <dbReference type="Proteomes" id="UP001162031"/>
    </source>
</evidence>
<dbReference type="SUPFAM" id="SSF160350">
    <property type="entry name" value="Rnp2-like"/>
    <property type="match status" value="1"/>
</dbReference>
<comment type="subcellular location">
    <subcellularLocation>
        <location evidence="1">Nucleus</location>
    </subcellularLocation>
</comment>
<evidence type="ECO:0000256" key="3">
    <source>
        <dbReference type="ARBA" id="ARBA00022552"/>
    </source>
</evidence>
<comment type="similarity">
    <text evidence="2 7">Belongs to the eukaryotic/archaeal RNase P protein component 2 family.</text>
</comment>
<evidence type="ECO:0000256" key="2">
    <source>
        <dbReference type="ARBA" id="ARBA00010800"/>
    </source>
</evidence>
<proteinExistence type="inferred from homology"/>
<dbReference type="EMBL" id="CANTFL010000553">
    <property type="protein sequence ID" value="CAI5724348.1"/>
    <property type="molecule type" value="Genomic_DNA"/>
</dbReference>
<name>A0AAV0TMJ2_HYABA</name>
<dbReference type="GO" id="GO:0033204">
    <property type="term" value="F:ribonuclease P RNA binding"/>
    <property type="evidence" value="ECO:0007669"/>
    <property type="project" value="InterPro"/>
</dbReference>
<evidence type="ECO:0000256" key="4">
    <source>
        <dbReference type="ARBA" id="ARBA00022694"/>
    </source>
</evidence>
<dbReference type="InterPro" id="IPR038085">
    <property type="entry name" value="Rnp2-like_sf"/>
</dbReference>
<comment type="caution">
    <text evidence="8">The sequence shown here is derived from an EMBL/GenBank/DDBJ whole genome shotgun (WGS) entry which is preliminary data.</text>
</comment>
<keyword evidence="4 7" id="KW-0819">tRNA processing</keyword>
<dbReference type="AlphaFoldDB" id="A0AAV0TMJ2"/>
<evidence type="ECO:0000313" key="9">
    <source>
        <dbReference type="EMBL" id="CAI5731670.1"/>
    </source>
</evidence>
<comment type="function">
    <text evidence="7">Component of ribonuclease P, a protein complex that generates mature tRNA molecules by cleaving their 5'-ends.</text>
</comment>
<keyword evidence="5" id="KW-0539">Nucleus</keyword>
<reference evidence="8" key="1">
    <citation type="submission" date="2022-12" db="EMBL/GenBank/DDBJ databases">
        <authorList>
            <person name="Webb A."/>
        </authorList>
    </citation>
    <scope>NUCLEOTIDE SEQUENCE</scope>
    <source>
        <strain evidence="8">Hp1</strain>
    </source>
</reference>
<evidence type="ECO:0000256" key="6">
    <source>
        <dbReference type="ARBA" id="ARBA00044198"/>
    </source>
</evidence>
<dbReference type="InterPro" id="IPR016819">
    <property type="entry name" value="RNase_P/MRP_POP5"/>
</dbReference>
<protein>
    <recommendedName>
        <fullName evidence="6 7">Ribonuclease P/MRP protein subunit POP5</fullName>
    </recommendedName>
</protein>
<dbReference type="GO" id="GO:0006364">
    <property type="term" value="P:rRNA processing"/>
    <property type="evidence" value="ECO:0007669"/>
    <property type="project" value="UniProtKB-KW"/>
</dbReference>
<dbReference type="Proteomes" id="UP001162031">
    <property type="component" value="Unassembled WGS sequence"/>
</dbReference>
<dbReference type="PANTHER" id="PTHR48414">
    <property type="entry name" value="POP5 HOMOLOG, RIBONUCLEASE P_MRP SUBUNIT"/>
    <property type="match status" value="1"/>
</dbReference>
<gene>
    <name evidence="8" type="ORF">HBR001_LOCUS3337</name>
    <name evidence="9" type="ORF">HBR001_LOCUS5269</name>
</gene>
<keyword evidence="10" id="KW-1185">Reference proteome</keyword>
<dbReference type="InterPro" id="IPR002759">
    <property type="entry name" value="Pop5/Rpp14/Rnp2-like"/>
</dbReference>
<accession>A0AAV0TMJ2</accession>
<dbReference type="Gene3D" id="3.30.70.3250">
    <property type="entry name" value="Ribonuclease P, Pop5 subunit"/>
    <property type="match status" value="1"/>
</dbReference>
<organism evidence="8 10">
    <name type="scientific">Hyaloperonospora brassicae</name>
    <name type="common">Brassica downy mildew</name>
    <name type="synonym">Peronospora brassicae</name>
    <dbReference type="NCBI Taxonomy" id="162125"/>
    <lineage>
        <taxon>Eukaryota</taxon>
        <taxon>Sar</taxon>
        <taxon>Stramenopiles</taxon>
        <taxon>Oomycota</taxon>
        <taxon>Peronosporomycetes</taxon>
        <taxon>Peronosporales</taxon>
        <taxon>Peronosporaceae</taxon>
        <taxon>Hyaloperonospora</taxon>
    </lineage>
</organism>
<evidence type="ECO:0000256" key="1">
    <source>
        <dbReference type="ARBA" id="ARBA00004123"/>
    </source>
</evidence>
<keyword evidence="3" id="KW-0698">rRNA processing</keyword>
<dbReference type="GO" id="GO:0001682">
    <property type="term" value="P:tRNA 5'-leader removal"/>
    <property type="evidence" value="ECO:0007669"/>
    <property type="project" value="InterPro"/>
</dbReference>
<evidence type="ECO:0000256" key="5">
    <source>
        <dbReference type="ARBA" id="ARBA00023242"/>
    </source>
</evidence>
<dbReference type="GO" id="GO:0030677">
    <property type="term" value="C:ribonuclease P complex"/>
    <property type="evidence" value="ECO:0007669"/>
    <property type="project" value="InterPro"/>
</dbReference>
<sequence>MVRLKTRYVVLEATTGGRKSVGTKEDIVRLVRASIAASYGDVGSGVAQYAFQVLYYNAHTRLAVVRCARELCKMVETSLVFVTAAHHQDVRLRVARVCGSSRTCRKYLLQYSMERAKTMNLYATQPTFDEDVQAEIARVDPH</sequence>
<dbReference type="Pfam" id="PF01900">
    <property type="entry name" value="RNase_P_Rpp14"/>
    <property type="match status" value="1"/>
</dbReference>
<dbReference type="EMBL" id="CANTFL010001110">
    <property type="protein sequence ID" value="CAI5731670.1"/>
    <property type="molecule type" value="Genomic_DNA"/>
</dbReference>
<dbReference type="PANTHER" id="PTHR48414:SF1">
    <property type="entry name" value="POP5 HOMOLOG, RIBONUCLEASE P_MRP SUBUNIT"/>
    <property type="match status" value="1"/>
</dbReference>
<evidence type="ECO:0000313" key="8">
    <source>
        <dbReference type="EMBL" id="CAI5724348.1"/>
    </source>
</evidence>
<dbReference type="PIRSF" id="PIRSF023803">
    <property type="entry name" value="Ribonuclease_P_prd"/>
    <property type="match status" value="1"/>
</dbReference>
<dbReference type="GO" id="GO:0005634">
    <property type="term" value="C:nucleus"/>
    <property type="evidence" value="ECO:0007669"/>
    <property type="project" value="UniProtKB-SubCell"/>
</dbReference>